<feature type="domain" description="N-acetyltransferase" evidence="3">
    <location>
        <begin position="4"/>
        <end position="142"/>
    </location>
</feature>
<keyword evidence="1 4" id="KW-0808">Transferase</keyword>
<evidence type="ECO:0000313" key="4">
    <source>
        <dbReference type="EMBL" id="AVP96822.1"/>
    </source>
</evidence>
<dbReference type="EMBL" id="CP027860">
    <property type="protein sequence ID" value="AVP96822.1"/>
    <property type="molecule type" value="Genomic_DNA"/>
</dbReference>
<evidence type="ECO:0000256" key="1">
    <source>
        <dbReference type="ARBA" id="ARBA00022679"/>
    </source>
</evidence>
<reference evidence="4 5" key="1">
    <citation type="submission" date="2018-03" db="EMBL/GenBank/DDBJ databases">
        <title>Ahniella affigens gen. nov., sp. nov., a gammaproteobacterium isolated from sandy soil near a stream.</title>
        <authorList>
            <person name="Ko Y."/>
            <person name="Kim J.-H."/>
        </authorList>
    </citation>
    <scope>NUCLEOTIDE SEQUENCE [LARGE SCALE GENOMIC DNA]</scope>
    <source>
        <strain evidence="4 5">D13</strain>
    </source>
</reference>
<dbReference type="RefSeq" id="WP_106890748.1">
    <property type="nucleotide sequence ID" value="NZ_CP027860.1"/>
</dbReference>
<dbReference type="InterPro" id="IPR050832">
    <property type="entry name" value="Bact_Acetyltransf"/>
</dbReference>
<keyword evidence="5" id="KW-1185">Reference proteome</keyword>
<dbReference type="OrthoDB" id="9789605at2"/>
<evidence type="ECO:0000313" key="5">
    <source>
        <dbReference type="Proteomes" id="UP000241074"/>
    </source>
</evidence>
<dbReference type="KEGG" id="xba:C7S18_06225"/>
<evidence type="ECO:0000256" key="2">
    <source>
        <dbReference type="ARBA" id="ARBA00023315"/>
    </source>
</evidence>
<evidence type="ECO:0000259" key="3">
    <source>
        <dbReference type="PROSITE" id="PS51186"/>
    </source>
</evidence>
<accession>A0A2P1PPS9</accession>
<dbReference type="Proteomes" id="UP000241074">
    <property type="component" value="Chromosome"/>
</dbReference>
<organism evidence="4 5">
    <name type="scientific">Ahniella affigens</name>
    <dbReference type="NCBI Taxonomy" id="2021234"/>
    <lineage>
        <taxon>Bacteria</taxon>
        <taxon>Pseudomonadati</taxon>
        <taxon>Pseudomonadota</taxon>
        <taxon>Gammaproteobacteria</taxon>
        <taxon>Lysobacterales</taxon>
        <taxon>Rhodanobacteraceae</taxon>
        <taxon>Ahniella</taxon>
    </lineage>
</organism>
<dbReference type="PROSITE" id="PS51186">
    <property type="entry name" value="GNAT"/>
    <property type="match status" value="1"/>
</dbReference>
<dbReference type="Pfam" id="PF00583">
    <property type="entry name" value="Acetyltransf_1"/>
    <property type="match status" value="1"/>
</dbReference>
<keyword evidence="2" id="KW-0012">Acyltransferase</keyword>
<dbReference type="AlphaFoldDB" id="A0A2P1PPS9"/>
<dbReference type="CDD" id="cd04301">
    <property type="entry name" value="NAT_SF"/>
    <property type="match status" value="1"/>
</dbReference>
<sequence>MSESFLRQATAADIRGIWEVRYAVTENTLTPGRISDEEVRESIEDTGRGWVIEEAGKIQAFAIGIAKTGNVWALFVRPDAQGRSHGTRLHAAMIEWFREQPIDRLWLSTGTTTRARQFYDKNGWECVGPYGTDEVRYERPNAA</sequence>
<dbReference type="InterPro" id="IPR016181">
    <property type="entry name" value="Acyl_CoA_acyltransferase"/>
</dbReference>
<name>A0A2P1PPS9_9GAMM</name>
<protein>
    <submittedName>
        <fullName evidence="4">GNAT family N-acetyltransferase</fullName>
    </submittedName>
</protein>
<reference evidence="4 5" key="2">
    <citation type="submission" date="2018-03" db="EMBL/GenBank/DDBJ databases">
        <authorList>
            <person name="Keele B.F."/>
        </authorList>
    </citation>
    <scope>NUCLEOTIDE SEQUENCE [LARGE SCALE GENOMIC DNA]</scope>
    <source>
        <strain evidence="4 5">D13</strain>
    </source>
</reference>
<proteinExistence type="predicted"/>
<dbReference type="GO" id="GO:0016747">
    <property type="term" value="F:acyltransferase activity, transferring groups other than amino-acyl groups"/>
    <property type="evidence" value="ECO:0007669"/>
    <property type="project" value="InterPro"/>
</dbReference>
<gene>
    <name evidence="4" type="ORF">C7S18_06225</name>
</gene>
<dbReference type="SUPFAM" id="SSF55729">
    <property type="entry name" value="Acyl-CoA N-acyltransferases (Nat)"/>
    <property type="match status" value="1"/>
</dbReference>
<dbReference type="Gene3D" id="3.40.630.30">
    <property type="match status" value="1"/>
</dbReference>
<dbReference type="InterPro" id="IPR000182">
    <property type="entry name" value="GNAT_dom"/>
</dbReference>
<dbReference type="PANTHER" id="PTHR43877">
    <property type="entry name" value="AMINOALKYLPHOSPHONATE N-ACETYLTRANSFERASE-RELATED-RELATED"/>
    <property type="match status" value="1"/>
</dbReference>